<dbReference type="GO" id="GO:0003723">
    <property type="term" value="F:RNA binding"/>
    <property type="evidence" value="ECO:0007669"/>
    <property type="project" value="UniProtKB-KW"/>
</dbReference>
<dbReference type="Pfam" id="PF13865">
    <property type="entry name" value="FoP_duplication"/>
    <property type="match status" value="1"/>
</dbReference>
<evidence type="ECO:0000256" key="1">
    <source>
        <dbReference type="ARBA" id="ARBA00022884"/>
    </source>
</evidence>
<dbReference type="PANTHER" id="PTHR48426:SF1">
    <property type="entry name" value="CHROMATIN TARGET OF PRMT1 PROTEIN"/>
    <property type="match status" value="1"/>
</dbReference>
<proteinExistence type="predicted"/>
<keyword evidence="1" id="KW-0694">RNA-binding</keyword>
<evidence type="ECO:0000313" key="3">
    <source>
        <dbReference type="Proteomes" id="UP000887566"/>
    </source>
</evidence>
<dbReference type="Proteomes" id="UP000887566">
    <property type="component" value="Unplaced"/>
</dbReference>
<dbReference type="PANTHER" id="PTHR48426">
    <property type="entry name" value="CHROMATIN TARGET OF PRMT1 PROTEIN"/>
    <property type="match status" value="1"/>
</dbReference>
<name>A0A914WV00_9BILA</name>
<reference evidence="4" key="1">
    <citation type="submission" date="2022-11" db="UniProtKB">
        <authorList>
            <consortium name="WormBaseParasite"/>
        </authorList>
    </citation>
    <scope>IDENTIFICATION</scope>
</reference>
<protein>
    <submittedName>
        <fullName evidence="4">Chromatin target of PRMT1 protein C-terminal domain-containing protein</fullName>
    </submittedName>
</protein>
<accession>A0A914WV00</accession>
<sequence>MSISTVPAKIVMRGTSTLSLHERFSQLPARAPAPAAPEPKAIVEQIPVAGQRHYAAPTKVNQKLIRQMENRPTVMRALHRQYTGRTQQRLPAHYRLGRGGTYPVKRIPMIHQRRGTHFSSVRARGQYRGGQHFRTFPPRYRSFGTPLSNQNWQGGYRTFYRSYQRGAGRFNGRGGRGARGGGTFRSPLKVSKDELDKQIDEYMSKTSGNLDTDIDSYMNELNL</sequence>
<evidence type="ECO:0000313" key="4">
    <source>
        <dbReference type="WBParaSite" id="PSAMB.scaffold54size92479.g1344.t1"/>
    </source>
</evidence>
<dbReference type="SMART" id="SM01218">
    <property type="entry name" value="FoP_duplication"/>
    <property type="match status" value="1"/>
</dbReference>
<keyword evidence="3" id="KW-1185">Reference proteome</keyword>
<organism evidence="3 4">
    <name type="scientific">Plectus sambesii</name>
    <dbReference type="NCBI Taxonomy" id="2011161"/>
    <lineage>
        <taxon>Eukaryota</taxon>
        <taxon>Metazoa</taxon>
        <taxon>Ecdysozoa</taxon>
        <taxon>Nematoda</taxon>
        <taxon>Chromadorea</taxon>
        <taxon>Plectida</taxon>
        <taxon>Plectina</taxon>
        <taxon>Plectoidea</taxon>
        <taxon>Plectidae</taxon>
        <taxon>Plectus</taxon>
    </lineage>
</organism>
<evidence type="ECO:0000259" key="2">
    <source>
        <dbReference type="SMART" id="SM01218"/>
    </source>
</evidence>
<dbReference type="InterPro" id="IPR025715">
    <property type="entry name" value="FoP_C"/>
</dbReference>
<dbReference type="AlphaFoldDB" id="A0A914WV00"/>
<feature type="domain" description="Chromatin target of PRMT1 protein C-terminal" evidence="2">
    <location>
        <begin position="144"/>
        <end position="222"/>
    </location>
</feature>
<dbReference type="InterPro" id="IPR052656">
    <property type="entry name" value="CTOP_PRMT1"/>
</dbReference>
<dbReference type="WBParaSite" id="PSAMB.scaffold54size92479.g1344.t1">
    <property type="protein sequence ID" value="PSAMB.scaffold54size92479.g1344.t1"/>
    <property type="gene ID" value="PSAMB.scaffold54size92479.g1344"/>
</dbReference>